<evidence type="ECO:0000313" key="2">
    <source>
        <dbReference type="Proteomes" id="UP000007148"/>
    </source>
</evidence>
<dbReference type="SUPFAM" id="SSF52047">
    <property type="entry name" value="RNI-like"/>
    <property type="match status" value="1"/>
</dbReference>
<organism evidence="1 2">
    <name type="scientific">Serendipita indica (strain DSM 11827)</name>
    <name type="common">Root endophyte fungus</name>
    <name type="synonym">Piriformospora indica</name>
    <dbReference type="NCBI Taxonomy" id="1109443"/>
    <lineage>
        <taxon>Eukaryota</taxon>
        <taxon>Fungi</taxon>
        <taxon>Dikarya</taxon>
        <taxon>Basidiomycota</taxon>
        <taxon>Agaricomycotina</taxon>
        <taxon>Agaricomycetes</taxon>
        <taxon>Sebacinales</taxon>
        <taxon>Serendipitaceae</taxon>
        <taxon>Serendipita</taxon>
    </lineage>
</organism>
<dbReference type="EMBL" id="CAFZ01000417">
    <property type="protein sequence ID" value="CCA75241.1"/>
    <property type="molecule type" value="Genomic_DNA"/>
</dbReference>
<protein>
    <submittedName>
        <fullName evidence="1">Uncharacterized protein</fullName>
    </submittedName>
</protein>
<evidence type="ECO:0000313" key="1">
    <source>
        <dbReference type="EMBL" id="CCA75241.1"/>
    </source>
</evidence>
<reference evidence="1 2" key="1">
    <citation type="journal article" date="2011" name="PLoS Pathog.">
        <title>Endophytic Life Strategies Decoded by Genome and Transcriptome Analyses of the Mutualistic Root Symbiont Piriformospora indica.</title>
        <authorList>
            <person name="Zuccaro A."/>
            <person name="Lahrmann U."/>
            <person name="Guldener U."/>
            <person name="Langen G."/>
            <person name="Pfiffi S."/>
            <person name="Biedenkopf D."/>
            <person name="Wong P."/>
            <person name="Samans B."/>
            <person name="Grimm C."/>
            <person name="Basiewicz M."/>
            <person name="Murat C."/>
            <person name="Martin F."/>
            <person name="Kogel K.H."/>
        </authorList>
    </citation>
    <scope>NUCLEOTIDE SEQUENCE [LARGE SCALE GENOMIC DNA]</scope>
    <source>
        <strain evidence="1 2">DSM 11827</strain>
    </source>
</reference>
<keyword evidence="2" id="KW-1185">Reference proteome</keyword>
<dbReference type="AlphaFoldDB" id="G4TV98"/>
<accession>G4TV98</accession>
<dbReference type="Proteomes" id="UP000007148">
    <property type="component" value="Unassembled WGS sequence"/>
</dbReference>
<proteinExistence type="predicted"/>
<gene>
    <name evidence="1" type="ORF">PIIN_09225</name>
</gene>
<name>G4TV98_SERID</name>
<comment type="caution">
    <text evidence="1">The sequence shown here is derived from an EMBL/GenBank/DDBJ whole genome shotgun (WGS) entry which is preliminary data.</text>
</comment>
<dbReference type="InParanoid" id="G4TV98"/>
<sequence length="416" mass="46923">MSNLTTFRGRYRADHHAMHAYAILRTIPSLKRLYIFWQVGFTTSFPEFKDPPACALTTISTSGRILEDLLGRPDSPCLVSFQEFWISPPLPWNEAVSQLSHLGPFPNFQSLKIFNTVHLNPQVLWNLFRVHPSITSAVFYRAMTDPLTKEECICLPRNLRVLFLDQDTTARLVYNALEKHRGEDGQFVVPGSLVTALSQCTQLEELTFTGKINVNAPLIALFKSLVTTSRISLTKLSLSFFSAPPLTELLNILVPLLHEPLARDCEMVSVTTPASATPLIGPNHILQDSDNEEKASKILESLEKIGDILKERVRGVPLTRLVIQVPTPLPVEFRRLLGSDDWILPLNTYDKVVKEMIEAKYGSLGIRFQVTNGGSAAPRVQVGKWAREYFTTYHDVIPFQDCISRYDGRMRLEDAD</sequence>
<dbReference type="HOGENOM" id="CLU_660758_0_0_1"/>